<keyword evidence="3" id="KW-1185">Reference proteome</keyword>
<protein>
    <submittedName>
        <fullName evidence="2">Uncharacterized protein</fullName>
    </submittedName>
</protein>
<gene>
    <name evidence="2" type="ORF">M5K25_014500</name>
</gene>
<dbReference type="Proteomes" id="UP001552299">
    <property type="component" value="Unassembled WGS sequence"/>
</dbReference>
<dbReference type="EMBL" id="JANQDX010000011">
    <property type="protein sequence ID" value="KAL0916945.1"/>
    <property type="molecule type" value="Genomic_DNA"/>
</dbReference>
<reference evidence="2 3" key="1">
    <citation type="journal article" date="2024" name="Plant Biotechnol. J.">
        <title>Dendrobium thyrsiflorum genome and its molecular insights into genes involved in important horticultural traits.</title>
        <authorList>
            <person name="Chen B."/>
            <person name="Wang J.Y."/>
            <person name="Zheng P.J."/>
            <person name="Li K.L."/>
            <person name="Liang Y.M."/>
            <person name="Chen X.F."/>
            <person name="Zhang C."/>
            <person name="Zhao X."/>
            <person name="He X."/>
            <person name="Zhang G.Q."/>
            <person name="Liu Z.J."/>
            <person name="Xu Q."/>
        </authorList>
    </citation>
    <scope>NUCLEOTIDE SEQUENCE [LARGE SCALE GENOMIC DNA]</scope>
    <source>
        <strain evidence="2">GZMU011</strain>
    </source>
</reference>
<keyword evidence="1" id="KW-0732">Signal</keyword>
<feature type="signal peptide" evidence="1">
    <location>
        <begin position="1"/>
        <end position="21"/>
    </location>
</feature>
<comment type="caution">
    <text evidence="2">The sequence shown here is derived from an EMBL/GenBank/DDBJ whole genome shotgun (WGS) entry which is preliminary data.</text>
</comment>
<evidence type="ECO:0000313" key="3">
    <source>
        <dbReference type="Proteomes" id="UP001552299"/>
    </source>
</evidence>
<accession>A0ABD0UVW3</accession>
<proteinExistence type="predicted"/>
<dbReference type="AlphaFoldDB" id="A0ABD0UVW3"/>
<evidence type="ECO:0000313" key="2">
    <source>
        <dbReference type="EMBL" id="KAL0916945.1"/>
    </source>
</evidence>
<name>A0ABD0UVW3_DENTH</name>
<feature type="chain" id="PRO_5044851538" evidence="1">
    <location>
        <begin position="22"/>
        <end position="340"/>
    </location>
</feature>
<sequence length="340" mass="37793">MPLGSIRALAITIIWWCHLAANHLVQRAPSHNRLSCGAIWRQNRRLEDTYHVLTGKRLFENGSYLEGYWFATARRGKDEGYTDDGPGNSAINGKGFTGLNDRLIGDSGDCFWERTSRFWLDEGVKQSESATSWRRDAGVDGFDVVKDCCVELGRREGVHLGCEPNIKEVTVLTLKFKQEVGSVVGPYVNGAAVDVGGVVRVSLDDVLDALKKSVRQSEVVWATTRANFLDLHVIALGFEISPKWVSTSWLIFNLVKLNIILKHLGRSESNDEVRSSIGGRLVIAEVVLRHLGRSESNDEVRSSIGDRLADAEANFLDLPAVTLGFMPPLWDSCPRRDQSQ</sequence>
<evidence type="ECO:0000256" key="1">
    <source>
        <dbReference type="SAM" id="SignalP"/>
    </source>
</evidence>
<organism evidence="2 3">
    <name type="scientific">Dendrobium thyrsiflorum</name>
    <name type="common">Pinecone-like raceme dendrobium</name>
    <name type="synonym">Orchid</name>
    <dbReference type="NCBI Taxonomy" id="117978"/>
    <lineage>
        <taxon>Eukaryota</taxon>
        <taxon>Viridiplantae</taxon>
        <taxon>Streptophyta</taxon>
        <taxon>Embryophyta</taxon>
        <taxon>Tracheophyta</taxon>
        <taxon>Spermatophyta</taxon>
        <taxon>Magnoliopsida</taxon>
        <taxon>Liliopsida</taxon>
        <taxon>Asparagales</taxon>
        <taxon>Orchidaceae</taxon>
        <taxon>Epidendroideae</taxon>
        <taxon>Malaxideae</taxon>
        <taxon>Dendrobiinae</taxon>
        <taxon>Dendrobium</taxon>
    </lineage>
</organism>